<dbReference type="EMBL" id="VSRR010044686">
    <property type="protein sequence ID" value="MPC76963.1"/>
    <property type="molecule type" value="Genomic_DNA"/>
</dbReference>
<protein>
    <submittedName>
        <fullName evidence="2">Uncharacterized protein</fullName>
    </submittedName>
</protein>
<keyword evidence="1" id="KW-0472">Membrane</keyword>
<name>A0A5B7I3V5_PORTR</name>
<accession>A0A5B7I3V5</accession>
<sequence length="78" mass="8935">MRLYGKQYRGRYTDFHCAERFSSVSSPLMSGTAITTFSEFHLHWCQQGLVEAVGVSSDAFVIAMIVFLILMNFFVIFQ</sequence>
<reference evidence="2 3" key="1">
    <citation type="submission" date="2019-05" db="EMBL/GenBank/DDBJ databases">
        <title>Another draft genome of Portunus trituberculatus and its Hox gene families provides insights of decapod evolution.</title>
        <authorList>
            <person name="Jeong J.-H."/>
            <person name="Song I."/>
            <person name="Kim S."/>
            <person name="Choi T."/>
            <person name="Kim D."/>
            <person name="Ryu S."/>
            <person name="Kim W."/>
        </authorList>
    </citation>
    <scope>NUCLEOTIDE SEQUENCE [LARGE SCALE GENOMIC DNA]</scope>
    <source>
        <tissue evidence="2">Muscle</tissue>
    </source>
</reference>
<comment type="caution">
    <text evidence="2">The sequence shown here is derived from an EMBL/GenBank/DDBJ whole genome shotgun (WGS) entry which is preliminary data.</text>
</comment>
<evidence type="ECO:0000256" key="1">
    <source>
        <dbReference type="SAM" id="Phobius"/>
    </source>
</evidence>
<evidence type="ECO:0000313" key="2">
    <source>
        <dbReference type="EMBL" id="MPC76963.1"/>
    </source>
</evidence>
<keyword evidence="1" id="KW-0812">Transmembrane</keyword>
<organism evidence="2 3">
    <name type="scientific">Portunus trituberculatus</name>
    <name type="common">Swimming crab</name>
    <name type="synonym">Neptunus trituberculatus</name>
    <dbReference type="NCBI Taxonomy" id="210409"/>
    <lineage>
        <taxon>Eukaryota</taxon>
        <taxon>Metazoa</taxon>
        <taxon>Ecdysozoa</taxon>
        <taxon>Arthropoda</taxon>
        <taxon>Crustacea</taxon>
        <taxon>Multicrustacea</taxon>
        <taxon>Malacostraca</taxon>
        <taxon>Eumalacostraca</taxon>
        <taxon>Eucarida</taxon>
        <taxon>Decapoda</taxon>
        <taxon>Pleocyemata</taxon>
        <taxon>Brachyura</taxon>
        <taxon>Eubrachyura</taxon>
        <taxon>Portunoidea</taxon>
        <taxon>Portunidae</taxon>
        <taxon>Portuninae</taxon>
        <taxon>Portunus</taxon>
    </lineage>
</organism>
<evidence type="ECO:0000313" key="3">
    <source>
        <dbReference type="Proteomes" id="UP000324222"/>
    </source>
</evidence>
<dbReference type="Proteomes" id="UP000324222">
    <property type="component" value="Unassembled WGS sequence"/>
</dbReference>
<keyword evidence="3" id="KW-1185">Reference proteome</keyword>
<feature type="transmembrane region" description="Helical" evidence="1">
    <location>
        <begin position="59"/>
        <end position="77"/>
    </location>
</feature>
<gene>
    <name evidence="2" type="ORF">E2C01_071400</name>
</gene>
<dbReference type="AlphaFoldDB" id="A0A5B7I3V5"/>
<proteinExistence type="predicted"/>
<keyword evidence="1" id="KW-1133">Transmembrane helix</keyword>